<dbReference type="AlphaFoldDB" id="A0A067K7M6"/>
<protein>
    <submittedName>
        <fullName evidence="2">Uncharacterized protein</fullName>
    </submittedName>
</protein>
<dbReference type="EMBL" id="KK914632">
    <property type="protein sequence ID" value="KDP31043.1"/>
    <property type="molecule type" value="Genomic_DNA"/>
</dbReference>
<dbReference type="Proteomes" id="UP000027138">
    <property type="component" value="Unassembled WGS sequence"/>
</dbReference>
<evidence type="ECO:0000256" key="1">
    <source>
        <dbReference type="SAM" id="MobiDB-lite"/>
    </source>
</evidence>
<organism evidence="2 3">
    <name type="scientific">Jatropha curcas</name>
    <name type="common">Barbados nut</name>
    <dbReference type="NCBI Taxonomy" id="180498"/>
    <lineage>
        <taxon>Eukaryota</taxon>
        <taxon>Viridiplantae</taxon>
        <taxon>Streptophyta</taxon>
        <taxon>Embryophyta</taxon>
        <taxon>Tracheophyta</taxon>
        <taxon>Spermatophyta</taxon>
        <taxon>Magnoliopsida</taxon>
        <taxon>eudicotyledons</taxon>
        <taxon>Gunneridae</taxon>
        <taxon>Pentapetalae</taxon>
        <taxon>rosids</taxon>
        <taxon>fabids</taxon>
        <taxon>Malpighiales</taxon>
        <taxon>Euphorbiaceae</taxon>
        <taxon>Crotonoideae</taxon>
        <taxon>Jatropheae</taxon>
        <taxon>Jatropha</taxon>
    </lineage>
</organism>
<proteinExistence type="predicted"/>
<accession>A0A067K7M6</accession>
<gene>
    <name evidence="2" type="ORF">JCGZ_11419</name>
</gene>
<feature type="compositionally biased region" description="Basic and acidic residues" evidence="1">
    <location>
        <begin position="1"/>
        <end position="10"/>
    </location>
</feature>
<name>A0A067K7M6_JATCU</name>
<evidence type="ECO:0000313" key="3">
    <source>
        <dbReference type="Proteomes" id="UP000027138"/>
    </source>
</evidence>
<reference evidence="2 3" key="1">
    <citation type="journal article" date="2014" name="PLoS ONE">
        <title>Global Analysis of Gene Expression Profiles in Physic Nut (Jatropha curcas L.) Seedlings Exposed to Salt Stress.</title>
        <authorList>
            <person name="Zhang L."/>
            <person name="Zhang C."/>
            <person name="Wu P."/>
            <person name="Chen Y."/>
            <person name="Li M."/>
            <person name="Jiang H."/>
            <person name="Wu G."/>
        </authorList>
    </citation>
    <scope>NUCLEOTIDE SEQUENCE [LARGE SCALE GENOMIC DNA]</scope>
    <source>
        <strain evidence="3">cv. GZQX0401</strain>
        <tissue evidence="2">Young leaves</tissue>
    </source>
</reference>
<evidence type="ECO:0000313" key="2">
    <source>
        <dbReference type="EMBL" id="KDP31043.1"/>
    </source>
</evidence>
<sequence>MEALKEKLEEIETGTSVESFQKSDRSTSKHRRKLTGVNPCSQEMKLANGNPEQQRAAAGELRLLAKRNADPGMYLW</sequence>
<keyword evidence="3" id="KW-1185">Reference proteome</keyword>
<feature type="region of interest" description="Disordered" evidence="1">
    <location>
        <begin position="1"/>
        <end position="36"/>
    </location>
</feature>